<evidence type="ECO:0000256" key="12">
    <source>
        <dbReference type="HAMAP-Rule" id="MF_00102"/>
    </source>
</evidence>
<dbReference type="EC" id="1.17.1.8" evidence="9 12"/>
<dbReference type="STRING" id="1028.SAMN05661096_02038"/>
<feature type="binding site" evidence="12">
    <location>
        <position position="134"/>
    </location>
    <ligand>
        <name>(S)-2,3,4,5-tetrahydrodipicolinate</name>
        <dbReference type="ChEBI" id="CHEBI:16845"/>
    </ligand>
</feature>
<dbReference type="GO" id="GO:0005829">
    <property type="term" value="C:cytosol"/>
    <property type="evidence" value="ECO:0007669"/>
    <property type="project" value="TreeGrafter"/>
</dbReference>
<dbReference type="UniPathway" id="UPA00034">
    <property type="reaction ID" value="UER00018"/>
</dbReference>
<comment type="subunit">
    <text evidence="12">Homotetramer.</text>
</comment>
<feature type="domain" description="Dihydrodipicolinate reductase N-terminal" evidence="13">
    <location>
        <begin position="1"/>
        <end position="101"/>
    </location>
</feature>
<dbReference type="OrthoDB" id="9790352at2"/>
<dbReference type="SUPFAM" id="SSF55347">
    <property type="entry name" value="Glyceraldehyde-3-phosphate dehydrogenase-like, C-terminal domain"/>
    <property type="match status" value="1"/>
</dbReference>
<dbReference type="PANTHER" id="PTHR20836:SF0">
    <property type="entry name" value="4-HYDROXY-TETRAHYDRODIPICOLINATE REDUCTASE 1, CHLOROPLASTIC-RELATED"/>
    <property type="match status" value="1"/>
</dbReference>
<dbReference type="InterPro" id="IPR036291">
    <property type="entry name" value="NAD(P)-bd_dom_sf"/>
</dbReference>
<evidence type="ECO:0000256" key="11">
    <source>
        <dbReference type="ARBA" id="ARBA00049396"/>
    </source>
</evidence>
<dbReference type="GO" id="GO:0051287">
    <property type="term" value="F:NAD binding"/>
    <property type="evidence" value="ECO:0007669"/>
    <property type="project" value="UniProtKB-UniRule"/>
</dbReference>
<dbReference type="RefSeq" id="WP_085516956.1">
    <property type="nucleotide sequence ID" value="NZ_FXAW01000004.1"/>
</dbReference>
<dbReference type="SUPFAM" id="SSF51735">
    <property type="entry name" value="NAD(P)-binding Rossmann-fold domains"/>
    <property type="match status" value="1"/>
</dbReference>
<dbReference type="GO" id="GO:0009089">
    <property type="term" value="P:lysine biosynthetic process via diaminopimelate"/>
    <property type="evidence" value="ECO:0007669"/>
    <property type="project" value="UniProtKB-UniRule"/>
</dbReference>
<dbReference type="Pfam" id="PF05173">
    <property type="entry name" value="DapB_C"/>
    <property type="match status" value="1"/>
</dbReference>
<dbReference type="GO" id="GO:0016726">
    <property type="term" value="F:oxidoreductase activity, acting on CH or CH2 groups, NAD or NADP as acceptor"/>
    <property type="evidence" value="ECO:0007669"/>
    <property type="project" value="UniProtKB-UniRule"/>
</dbReference>
<comment type="similarity">
    <text evidence="1 12">Belongs to the DapB family.</text>
</comment>
<dbReference type="GO" id="GO:0008839">
    <property type="term" value="F:4-hydroxy-tetrahydrodipicolinate reductase"/>
    <property type="evidence" value="ECO:0007669"/>
    <property type="project" value="UniProtKB-UniRule"/>
</dbReference>
<keyword evidence="4 12" id="KW-0220">Diaminopimelate biosynthesis</keyword>
<evidence type="ECO:0000256" key="3">
    <source>
        <dbReference type="ARBA" id="ARBA00022857"/>
    </source>
</evidence>
<dbReference type="GO" id="GO:0019877">
    <property type="term" value="P:diaminopimelate biosynthetic process"/>
    <property type="evidence" value="ECO:0007669"/>
    <property type="project" value="UniProtKB-UniRule"/>
</dbReference>
<dbReference type="Pfam" id="PF01113">
    <property type="entry name" value="DapB_N"/>
    <property type="match status" value="1"/>
</dbReference>
<feature type="binding site" evidence="12">
    <location>
        <begin position="143"/>
        <end position="144"/>
    </location>
    <ligand>
        <name>(S)-2,3,4,5-tetrahydrodipicolinate</name>
        <dbReference type="ChEBI" id="CHEBI:16845"/>
    </ligand>
</feature>
<dbReference type="InterPro" id="IPR022663">
    <property type="entry name" value="DapB_C"/>
</dbReference>
<dbReference type="InterPro" id="IPR000846">
    <property type="entry name" value="DapB_N"/>
</dbReference>
<dbReference type="EMBL" id="FXAW01000004">
    <property type="protein sequence ID" value="SMG32727.1"/>
    <property type="molecule type" value="Genomic_DNA"/>
</dbReference>
<dbReference type="CDD" id="cd02274">
    <property type="entry name" value="DHDPR_N"/>
    <property type="match status" value="1"/>
</dbReference>
<evidence type="ECO:0000256" key="10">
    <source>
        <dbReference type="ARBA" id="ARBA00049080"/>
    </source>
</evidence>
<sequence>MKILLIGHGKMGQAIEEFAIQRGHSLVATVDVNDTLMPTLAEQADVAIEFTHPDAAFDNIKFCLEHNLPVLSGTTGWLDKMPEIEKICKKNSGTFLYASNFSIGVNLFFKLNKFLAKLISPQSQYKPSMIEVHHTHKKDAPSGTAITLAQGIISAHDQYSTWTNETKTDEGQIPITSERIGEIPGTHKITYKSEVDQISIEHEAYSRDGFVQGAVFVAEWLPSQKGIVNIDDFLKL</sequence>
<name>A0A1X7JWB3_9BACT</name>
<feature type="domain" description="Dihydrodipicolinate reductase C-terminal" evidence="14">
    <location>
        <begin position="104"/>
        <end position="234"/>
    </location>
</feature>
<comment type="function">
    <text evidence="12">Catalyzes the conversion of 4-hydroxy-tetrahydrodipicolinate (HTPA) to tetrahydrodipicolinate.</text>
</comment>
<dbReference type="InterPro" id="IPR023940">
    <property type="entry name" value="DHDPR_bac"/>
</dbReference>
<gene>
    <name evidence="12" type="primary">dapB</name>
    <name evidence="15" type="ORF">SAMN05661096_02038</name>
</gene>
<protein>
    <recommendedName>
        <fullName evidence="9 12">4-hydroxy-tetrahydrodipicolinate reductase</fullName>
        <shortName evidence="12">HTPA reductase</shortName>
        <ecNumber evidence="9 12">1.17.1.8</ecNumber>
    </recommendedName>
</protein>
<keyword evidence="6 12" id="KW-0520">NAD</keyword>
<evidence type="ECO:0000256" key="9">
    <source>
        <dbReference type="ARBA" id="ARBA00038983"/>
    </source>
</evidence>
<keyword evidence="3 12" id="KW-0521">NADP</keyword>
<evidence type="ECO:0000256" key="8">
    <source>
        <dbReference type="ARBA" id="ARBA00037922"/>
    </source>
</evidence>
<keyword evidence="12" id="KW-0963">Cytoplasm</keyword>
<evidence type="ECO:0000256" key="2">
    <source>
        <dbReference type="ARBA" id="ARBA00022605"/>
    </source>
</evidence>
<dbReference type="Proteomes" id="UP000193804">
    <property type="component" value="Unassembled WGS sequence"/>
</dbReference>
<comment type="pathway">
    <text evidence="8 12">Amino-acid biosynthesis; L-lysine biosynthesis via DAP pathway; (S)-tetrahydrodipicolinate from L-aspartate: step 4/4.</text>
</comment>
<dbReference type="HAMAP" id="MF_00102">
    <property type="entry name" value="DapB"/>
    <property type="match status" value="1"/>
</dbReference>
<dbReference type="AlphaFoldDB" id="A0A1X7JWB3"/>
<feature type="active site" description="Proton donor" evidence="12">
    <location>
        <position position="137"/>
    </location>
</feature>
<comment type="catalytic activity">
    <reaction evidence="10 12">
        <text>(S)-2,3,4,5-tetrahydrodipicolinate + NADP(+) + H2O = (2S,4S)-4-hydroxy-2,3,4,5-tetrahydrodipicolinate + NADPH + H(+)</text>
        <dbReference type="Rhea" id="RHEA:35331"/>
        <dbReference type="ChEBI" id="CHEBI:15377"/>
        <dbReference type="ChEBI" id="CHEBI:15378"/>
        <dbReference type="ChEBI" id="CHEBI:16845"/>
        <dbReference type="ChEBI" id="CHEBI:57783"/>
        <dbReference type="ChEBI" id="CHEBI:58349"/>
        <dbReference type="ChEBI" id="CHEBI:67139"/>
        <dbReference type="EC" id="1.17.1.8"/>
    </reaction>
</comment>
<dbReference type="GO" id="GO:0050661">
    <property type="term" value="F:NADP binding"/>
    <property type="evidence" value="ECO:0007669"/>
    <property type="project" value="UniProtKB-UniRule"/>
</dbReference>
<dbReference type="PIRSF" id="PIRSF000161">
    <property type="entry name" value="DHPR"/>
    <property type="match status" value="1"/>
</dbReference>
<feature type="binding site" evidence="12">
    <location>
        <begin position="98"/>
        <end position="101"/>
    </location>
    <ligand>
        <name>NAD(+)</name>
        <dbReference type="ChEBI" id="CHEBI:57540"/>
    </ligand>
</feature>
<dbReference type="Gene3D" id="3.30.360.10">
    <property type="entry name" value="Dihydrodipicolinate Reductase, domain 2"/>
    <property type="match status" value="1"/>
</dbReference>
<dbReference type="PANTHER" id="PTHR20836">
    <property type="entry name" value="DIHYDRODIPICOLINATE REDUCTASE"/>
    <property type="match status" value="1"/>
</dbReference>
<keyword evidence="5 12" id="KW-0560">Oxidoreductase</keyword>
<evidence type="ECO:0000259" key="14">
    <source>
        <dbReference type="Pfam" id="PF05173"/>
    </source>
</evidence>
<keyword evidence="16" id="KW-1185">Reference proteome</keyword>
<evidence type="ECO:0000256" key="4">
    <source>
        <dbReference type="ARBA" id="ARBA00022915"/>
    </source>
</evidence>
<keyword evidence="2 12" id="KW-0028">Amino-acid biosynthesis</keyword>
<feature type="binding site" evidence="12">
    <location>
        <begin position="73"/>
        <end position="75"/>
    </location>
    <ligand>
        <name>NAD(+)</name>
        <dbReference type="ChEBI" id="CHEBI:57540"/>
    </ligand>
</feature>
<dbReference type="NCBIfam" id="TIGR00036">
    <property type="entry name" value="dapB"/>
    <property type="match status" value="1"/>
</dbReference>
<reference evidence="16" key="1">
    <citation type="submission" date="2017-04" db="EMBL/GenBank/DDBJ databases">
        <authorList>
            <person name="Varghese N."/>
            <person name="Submissions S."/>
        </authorList>
    </citation>
    <scope>NUCLEOTIDE SEQUENCE [LARGE SCALE GENOMIC DNA]</scope>
    <source>
        <strain evidence="16">DSM 4125</strain>
    </source>
</reference>
<dbReference type="Gene3D" id="3.40.50.720">
    <property type="entry name" value="NAD(P)-binding Rossmann-like Domain"/>
    <property type="match status" value="1"/>
</dbReference>
<evidence type="ECO:0000256" key="7">
    <source>
        <dbReference type="ARBA" id="ARBA00023154"/>
    </source>
</evidence>
<evidence type="ECO:0000313" key="16">
    <source>
        <dbReference type="Proteomes" id="UP000193804"/>
    </source>
</evidence>
<evidence type="ECO:0000256" key="1">
    <source>
        <dbReference type="ARBA" id="ARBA00006642"/>
    </source>
</evidence>
<evidence type="ECO:0000259" key="13">
    <source>
        <dbReference type="Pfam" id="PF01113"/>
    </source>
</evidence>
<comment type="catalytic activity">
    <reaction evidence="11 12">
        <text>(S)-2,3,4,5-tetrahydrodipicolinate + NAD(+) + H2O = (2S,4S)-4-hydroxy-2,3,4,5-tetrahydrodipicolinate + NADH + H(+)</text>
        <dbReference type="Rhea" id="RHEA:35323"/>
        <dbReference type="ChEBI" id="CHEBI:15377"/>
        <dbReference type="ChEBI" id="CHEBI:15378"/>
        <dbReference type="ChEBI" id="CHEBI:16845"/>
        <dbReference type="ChEBI" id="CHEBI:57540"/>
        <dbReference type="ChEBI" id="CHEBI:57945"/>
        <dbReference type="ChEBI" id="CHEBI:67139"/>
        <dbReference type="EC" id="1.17.1.8"/>
    </reaction>
</comment>
<comment type="subcellular location">
    <subcellularLocation>
        <location evidence="12">Cytoplasm</location>
    </subcellularLocation>
</comment>
<evidence type="ECO:0000313" key="15">
    <source>
        <dbReference type="EMBL" id="SMG32727.1"/>
    </source>
</evidence>
<organism evidence="15 16">
    <name type="scientific">Marivirga sericea</name>
    <dbReference type="NCBI Taxonomy" id="1028"/>
    <lineage>
        <taxon>Bacteria</taxon>
        <taxon>Pseudomonadati</taxon>
        <taxon>Bacteroidota</taxon>
        <taxon>Cytophagia</taxon>
        <taxon>Cytophagales</taxon>
        <taxon>Marivirgaceae</taxon>
        <taxon>Marivirga</taxon>
    </lineage>
</organism>
<evidence type="ECO:0000256" key="5">
    <source>
        <dbReference type="ARBA" id="ARBA00023002"/>
    </source>
</evidence>
<feature type="binding site" evidence="12">
    <location>
        <position position="31"/>
    </location>
    <ligand>
        <name>NAD(+)</name>
        <dbReference type="ChEBI" id="CHEBI:57540"/>
    </ligand>
</feature>
<comment type="caution">
    <text evidence="12">Was originally thought to be a dihydrodipicolinate reductase (DHDPR), catalyzing the conversion of dihydrodipicolinate to tetrahydrodipicolinate. However, it was shown in E.coli that the substrate of the enzymatic reaction is not dihydrodipicolinate (DHDP) but in fact (2S,4S)-4-hydroxy-2,3,4,5-tetrahydrodipicolinic acid (HTPA), the product released by the DapA-catalyzed reaction.</text>
</comment>
<evidence type="ECO:0000256" key="6">
    <source>
        <dbReference type="ARBA" id="ARBA00023027"/>
    </source>
</evidence>
<feature type="active site" description="Proton donor/acceptor" evidence="12">
    <location>
        <position position="133"/>
    </location>
</feature>
<keyword evidence="7 12" id="KW-0457">Lysine biosynthesis</keyword>
<comment type="caution">
    <text evidence="12">Lacks conserved residue(s) required for the propagation of feature annotation.</text>
</comment>
<proteinExistence type="inferred from homology"/>
<accession>A0A1X7JWB3</accession>